<evidence type="ECO:0000313" key="1">
    <source>
        <dbReference type="EMBL" id="SFE63717.1"/>
    </source>
</evidence>
<evidence type="ECO:0000313" key="2">
    <source>
        <dbReference type="Proteomes" id="UP000199516"/>
    </source>
</evidence>
<name>A0A1I2C5Z9_9BACI</name>
<dbReference type="EMBL" id="FONT01000002">
    <property type="protein sequence ID" value="SFE63717.1"/>
    <property type="molecule type" value="Genomic_DNA"/>
</dbReference>
<dbReference type="Pfam" id="PF04025">
    <property type="entry name" value="RemA-like"/>
    <property type="match status" value="1"/>
</dbReference>
<reference evidence="1 2" key="1">
    <citation type="submission" date="2016-10" db="EMBL/GenBank/DDBJ databases">
        <authorList>
            <person name="de Groot N.N."/>
        </authorList>
    </citation>
    <scope>NUCLEOTIDE SEQUENCE [LARGE SCALE GENOMIC DNA]</scope>
    <source>
        <strain evidence="1 2">DSM 23995</strain>
    </source>
</reference>
<sequence>MFIHLGGETVIRSKDVVTILDQDSHNSSSITREFLSSQENSDIIKISEEQTKSVVVTVDKKIYLSPISSLTLKRRSQVVAEFEDFSEDTAEENTDS</sequence>
<gene>
    <name evidence="1" type="ORF">SAMN05192532_102731</name>
</gene>
<dbReference type="NCBIfam" id="NF046065">
    <property type="entry name" value="MtxRegRemB"/>
    <property type="match status" value="1"/>
</dbReference>
<dbReference type="RefSeq" id="WP_091659685.1">
    <property type="nucleotide sequence ID" value="NZ_FONT01000002.1"/>
</dbReference>
<organism evidence="1 2">
    <name type="scientific">Alteribacillus iranensis</name>
    <dbReference type="NCBI Taxonomy" id="930128"/>
    <lineage>
        <taxon>Bacteria</taxon>
        <taxon>Bacillati</taxon>
        <taxon>Bacillota</taxon>
        <taxon>Bacilli</taxon>
        <taxon>Bacillales</taxon>
        <taxon>Bacillaceae</taxon>
        <taxon>Alteribacillus</taxon>
    </lineage>
</organism>
<dbReference type="STRING" id="930128.SAMN05192532_102731"/>
<dbReference type="OrthoDB" id="9811390at2"/>
<dbReference type="InterPro" id="IPR007169">
    <property type="entry name" value="RemA-like"/>
</dbReference>
<accession>A0A1I2C5Z9</accession>
<proteinExistence type="predicted"/>
<dbReference type="AlphaFoldDB" id="A0A1I2C5Z9"/>
<protein>
    <recommendedName>
        <fullName evidence="3">DUF370 domain-containing protein</fullName>
    </recommendedName>
</protein>
<evidence type="ECO:0008006" key="3">
    <source>
        <dbReference type="Google" id="ProtNLM"/>
    </source>
</evidence>
<dbReference type="Proteomes" id="UP000199516">
    <property type="component" value="Unassembled WGS sequence"/>
</dbReference>
<keyword evidence="2" id="KW-1185">Reference proteome</keyword>